<comment type="caution">
    <text evidence="1">The sequence shown here is derived from an EMBL/GenBank/DDBJ whole genome shotgun (WGS) entry which is preliminary data.</text>
</comment>
<gene>
    <name evidence="1" type="ORF">Vadar_033266</name>
</gene>
<evidence type="ECO:0000313" key="1">
    <source>
        <dbReference type="EMBL" id="KAH7848057.1"/>
    </source>
</evidence>
<keyword evidence="2" id="KW-1185">Reference proteome</keyword>
<evidence type="ECO:0000313" key="2">
    <source>
        <dbReference type="Proteomes" id="UP000828048"/>
    </source>
</evidence>
<reference evidence="1 2" key="1">
    <citation type="journal article" date="2021" name="Hortic Res">
        <title>High-quality reference genome and annotation aids understanding of berry development for evergreen blueberry (Vaccinium darrowii).</title>
        <authorList>
            <person name="Yu J."/>
            <person name="Hulse-Kemp A.M."/>
            <person name="Babiker E."/>
            <person name="Staton M."/>
        </authorList>
    </citation>
    <scope>NUCLEOTIDE SEQUENCE [LARGE SCALE GENOMIC DNA]</scope>
    <source>
        <strain evidence="2">cv. NJ 8807/NJ 8810</strain>
        <tissue evidence="1">Young leaf</tissue>
    </source>
</reference>
<sequence>MAIDKLSEDLLVEILWRLTVKTLIQLKSVCKNWYALIQSPGFIYLHHDRAASIAADENTDCLLVKRFLNGGEGGVALSFVPDETPVEDIDISFTGLDIKHLRILGPCNGVVCLTRYGTNNPIVLCNPSIREFRVIPQPSYKPDHMCNLGFGFDPYTNDYKLVRFSMVAAEIPIGDIDETVEIYDLSTDSWREVDVEAPIESGFHCWHDSYASWNGDFLWYAYRPRGGDSVIMAFNMSDEVFEQIPVPEVCLVDHHSEKELFVLNDSLAMVMYPKWWSNPFVFPPEEFMLEKSFDIWVMNDEDVEVSWTKKFTIGPLQGLDWALGFRLNGEFLLENGYGQMMSHNLYTQERKEYQVHDQVHGHPPPPNLQVLRYTESLVSVKR</sequence>
<name>A0ACB7Y479_9ERIC</name>
<dbReference type="EMBL" id="CM037155">
    <property type="protein sequence ID" value="KAH7848057.1"/>
    <property type="molecule type" value="Genomic_DNA"/>
</dbReference>
<protein>
    <submittedName>
        <fullName evidence="1">Uncharacterized protein</fullName>
    </submittedName>
</protein>
<organism evidence="1 2">
    <name type="scientific">Vaccinium darrowii</name>
    <dbReference type="NCBI Taxonomy" id="229202"/>
    <lineage>
        <taxon>Eukaryota</taxon>
        <taxon>Viridiplantae</taxon>
        <taxon>Streptophyta</taxon>
        <taxon>Embryophyta</taxon>
        <taxon>Tracheophyta</taxon>
        <taxon>Spermatophyta</taxon>
        <taxon>Magnoliopsida</taxon>
        <taxon>eudicotyledons</taxon>
        <taxon>Gunneridae</taxon>
        <taxon>Pentapetalae</taxon>
        <taxon>asterids</taxon>
        <taxon>Ericales</taxon>
        <taxon>Ericaceae</taxon>
        <taxon>Vaccinioideae</taxon>
        <taxon>Vaccinieae</taxon>
        <taxon>Vaccinium</taxon>
    </lineage>
</organism>
<accession>A0ACB7Y479</accession>
<dbReference type="Proteomes" id="UP000828048">
    <property type="component" value="Chromosome 5"/>
</dbReference>
<proteinExistence type="predicted"/>